<evidence type="ECO:0000256" key="3">
    <source>
        <dbReference type="ARBA" id="ARBA00022449"/>
    </source>
</evidence>
<evidence type="ECO:0000256" key="8">
    <source>
        <dbReference type="ARBA" id="ARBA00023136"/>
    </source>
</evidence>
<protein>
    <recommendedName>
        <fullName evidence="9">Multidrug-efflux transporter</fullName>
    </recommendedName>
</protein>
<gene>
    <name evidence="11" type="ORF">HKW67_05295</name>
</gene>
<feature type="transmembrane region" description="Helical" evidence="10">
    <location>
        <begin position="81"/>
        <end position="104"/>
    </location>
</feature>
<organism evidence="11 12">
    <name type="scientific">Gemmatimonas groenlandica</name>
    <dbReference type="NCBI Taxonomy" id="2732249"/>
    <lineage>
        <taxon>Bacteria</taxon>
        <taxon>Pseudomonadati</taxon>
        <taxon>Gemmatimonadota</taxon>
        <taxon>Gemmatimonadia</taxon>
        <taxon>Gemmatimonadales</taxon>
        <taxon>Gemmatimonadaceae</taxon>
        <taxon>Gemmatimonas</taxon>
    </lineage>
</organism>
<comment type="subcellular location">
    <subcellularLocation>
        <location evidence="1">Cell membrane</location>
        <topology evidence="1">Multi-pass membrane protein</topology>
    </subcellularLocation>
</comment>
<dbReference type="CDD" id="cd13131">
    <property type="entry name" value="MATE_NorM_like"/>
    <property type="match status" value="1"/>
</dbReference>
<feature type="transmembrane region" description="Helical" evidence="10">
    <location>
        <begin position="263"/>
        <end position="290"/>
    </location>
</feature>
<keyword evidence="3" id="KW-0050">Antiport</keyword>
<dbReference type="InterPro" id="IPR050222">
    <property type="entry name" value="MATE_MdtK"/>
</dbReference>
<keyword evidence="5 10" id="KW-0812">Transmembrane</keyword>
<feature type="transmembrane region" description="Helical" evidence="10">
    <location>
        <begin position="148"/>
        <end position="170"/>
    </location>
</feature>
<evidence type="ECO:0000256" key="4">
    <source>
        <dbReference type="ARBA" id="ARBA00022475"/>
    </source>
</evidence>
<keyword evidence="12" id="KW-1185">Reference proteome</keyword>
<dbReference type="EMBL" id="CP053085">
    <property type="protein sequence ID" value="QJR34968.1"/>
    <property type="molecule type" value="Genomic_DNA"/>
</dbReference>
<sequence length="438" mass="46276">MARIAMPIVFINLGIQAMGVVDALMVGKLGGAAIAAVALGNFYFFNASVFGLGLLCAIDPVVAQAVGAGDHDGVARGVQRGFVLAALVSAIVLLALLPVEWFLLKLDQPADVVTETAVYTHRRALAILPFFAFNVFRQTLQAMGPVRHILIAAAVANVANVIVNWLLIFGNAGAPALGVEGAGYATAISTWIMALVLLALAWPQLRPAIVPWRRETLHWGPFMRMLRIGVPIGVQWFFESFAFGLTALFMGWMGTASLAGHEIALNMAAMTFMVPLGISGAAAAVVGRAIGRGDMPSARRDAVAAIACGGGVMCVSGVVFMLAPEWLATRYTTEAATVSVAVSLIPLAGMFQVFDGLQAVTSGVLRGTGDTRVPAILHLVAFWGVGIPLGMYLGFRTPLRERGLWMGLVAGLAAAALLQSLRVVNRLRLDIRRVVVDH</sequence>
<feature type="transmembrane region" description="Helical" evidence="10">
    <location>
        <begin position="335"/>
        <end position="354"/>
    </location>
</feature>
<feature type="transmembrane region" description="Helical" evidence="10">
    <location>
        <begin position="375"/>
        <end position="393"/>
    </location>
</feature>
<dbReference type="RefSeq" id="WP_171224396.1">
    <property type="nucleotide sequence ID" value="NZ_CP053085.1"/>
</dbReference>
<evidence type="ECO:0000256" key="1">
    <source>
        <dbReference type="ARBA" id="ARBA00004651"/>
    </source>
</evidence>
<dbReference type="Pfam" id="PF01554">
    <property type="entry name" value="MatE"/>
    <property type="match status" value="2"/>
</dbReference>
<feature type="transmembrane region" description="Helical" evidence="10">
    <location>
        <begin position="226"/>
        <end position="251"/>
    </location>
</feature>
<evidence type="ECO:0000256" key="9">
    <source>
        <dbReference type="ARBA" id="ARBA00031636"/>
    </source>
</evidence>
<accession>A0A6M4IM60</accession>
<dbReference type="GO" id="GO:0015297">
    <property type="term" value="F:antiporter activity"/>
    <property type="evidence" value="ECO:0007669"/>
    <property type="project" value="UniProtKB-KW"/>
</dbReference>
<keyword evidence="8 10" id="KW-0472">Membrane</keyword>
<dbReference type="GO" id="GO:0042910">
    <property type="term" value="F:xenobiotic transmembrane transporter activity"/>
    <property type="evidence" value="ECO:0007669"/>
    <property type="project" value="InterPro"/>
</dbReference>
<dbReference type="PANTHER" id="PTHR43298:SF2">
    <property type="entry name" value="FMN_FAD EXPORTER YEEO-RELATED"/>
    <property type="match status" value="1"/>
</dbReference>
<dbReference type="PIRSF" id="PIRSF006603">
    <property type="entry name" value="DinF"/>
    <property type="match status" value="1"/>
</dbReference>
<keyword evidence="4" id="KW-1003">Cell membrane</keyword>
<evidence type="ECO:0000256" key="2">
    <source>
        <dbReference type="ARBA" id="ARBA00022448"/>
    </source>
</evidence>
<dbReference type="InterPro" id="IPR048279">
    <property type="entry name" value="MdtK-like"/>
</dbReference>
<feature type="transmembrane region" description="Helical" evidence="10">
    <location>
        <begin position="302"/>
        <end position="323"/>
    </location>
</feature>
<dbReference type="KEGG" id="ggr:HKW67_05295"/>
<evidence type="ECO:0000256" key="7">
    <source>
        <dbReference type="ARBA" id="ARBA00023065"/>
    </source>
</evidence>
<dbReference type="PANTHER" id="PTHR43298">
    <property type="entry name" value="MULTIDRUG RESISTANCE PROTEIN NORM-RELATED"/>
    <property type="match status" value="1"/>
</dbReference>
<keyword evidence="7" id="KW-0406">Ion transport</keyword>
<reference evidence="11 12" key="1">
    <citation type="submission" date="2020-05" db="EMBL/GenBank/DDBJ databases">
        <title>Complete genome sequence of Gemmatimonas greenlandica TET16.</title>
        <authorList>
            <person name="Zeng Y."/>
        </authorList>
    </citation>
    <scope>NUCLEOTIDE SEQUENCE [LARGE SCALE GENOMIC DNA]</scope>
    <source>
        <strain evidence="11 12">TET16</strain>
    </source>
</reference>
<dbReference type="AlphaFoldDB" id="A0A6M4IM60"/>
<feature type="transmembrane region" description="Helical" evidence="10">
    <location>
        <begin position="405"/>
        <end position="424"/>
    </location>
</feature>
<keyword evidence="2" id="KW-0813">Transport</keyword>
<evidence type="ECO:0000313" key="11">
    <source>
        <dbReference type="EMBL" id="QJR34968.1"/>
    </source>
</evidence>
<evidence type="ECO:0000256" key="6">
    <source>
        <dbReference type="ARBA" id="ARBA00022989"/>
    </source>
</evidence>
<dbReference type="GO" id="GO:0006811">
    <property type="term" value="P:monoatomic ion transport"/>
    <property type="evidence" value="ECO:0007669"/>
    <property type="project" value="UniProtKB-KW"/>
</dbReference>
<evidence type="ECO:0000256" key="5">
    <source>
        <dbReference type="ARBA" id="ARBA00022692"/>
    </source>
</evidence>
<feature type="transmembrane region" description="Helical" evidence="10">
    <location>
        <begin position="182"/>
        <end position="205"/>
    </location>
</feature>
<evidence type="ECO:0000313" key="12">
    <source>
        <dbReference type="Proteomes" id="UP000500938"/>
    </source>
</evidence>
<proteinExistence type="predicted"/>
<dbReference type="Proteomes" id="UP000500938">
    <property type="component" value="Chromosome"/>
</dbReference>
<dbReference type="NCBIfam" id="TIGR00797">
    <property type="entry name" value="matE"/>
    <property type="match status" value="1"/>
</dbReference>
<dbReference type="InterPro" id="IPR002528">
    <property type="entry name" value="MATE_fam"/>
</dbReference>
<feature type="transmembrane region" description="Helical" evidence="10">
    <location>
        <begin position="116"/>
        <end position="136"/>
    </location>
</feature>
<evidence type="ECO:0000256" key="10">
    <source>
        <dbReference type="SAM" id="Phobius"/>
    </source>
</evidence>
<dbReference type="GO" id="GO:0005886">
    <property type="term" value="C:plasma membrane"/>
    <property type="evidence" value="ECO:0007669"/>
    <property type="project" value="UniProtKB-SubCell"/>
</dbReference>
<keyword evidence="6 10" id="KW-1133">Transmembrane helix</keyword>
<name>A0A6M4IM60_9BACT</name>